<organism evidence="1 2">
    <name type="scientific">Coccidioides posadasii RMSCC 3488</name>
    <dbReference type="NCBI Taxonomy" id="454284"/>
    <lineage>
        <taxon>Eukaryota</taxon>
        <taxon>Fungi</taxon>
        <taxon>Dikarya</taxon>
        <taxon>Ascomycota</taxon>
        <taxon>Pezizomycotina</taxon>
        <taxon>Eurotiomycetes</taxon>
        <taxon>Eurotiomycetidae</taxon>
        <taxon>Onygenales</taxon>
        <taxon>Onygenaceae</taxon>
        <taxon>Coccidioides</taxon>
    </lineage>
</organism>
<dbReference type="EMBL" id="DS268109">
    <property type="protein sequence ID" value="KMM64057.1"/>
    <property type="molecule type" value="Genomic_DNA"/>
</dbReference>
<protein>
    <submittedName>
        <fullName evidence="1">Uncharacterized protein</fullName>
    </submittedName>
</protein>
<gene>
    <name evidence="1" type="ORF">CPAG_00409</name>
</gene>
<proteinExistence type="predicted"/>
<dbReference type="VEuPathDB" id="FungiDB:CPAG_00409"/>
<name>A0A0J6HYK5_COCPO</name>
<accession>A0A0J6HYK5</accession>
<evidence type="ECO:0000313" key="1">
    <source>
        <dbReference type="EMBL" id="KMM64057.1"/>
    </source>
</evidence>
<reference evidence="2" key="3">
    <citation type="journal article" date="2010" name="Genome Res.">
        <title>Population genomic sequencing of Coccidioides fungi reveals recent hybridization and transposon control.</title>
        <authorList>
            <person name="Neafsey D.E."/>
            <person name="Barker B.M."/>
            <person name="Sharpton T.J."/>
            <person name="Stajich J.E."/>
            <person name="Park D.J."/>
            <person name="Whiston E."/>
            <person name="Hung C.-Y."/>
            <person name="McMahan C."/>
            <person name="White J."/>
            <person name="Sykes S."/>
            <person name="Heiman D."/>
            <person name="Young S."/>
            <person name="Zeng Q."/>
            <person name="Abouelleil A."/>
            <person name="Aftuck L."/>
            <person name="Bessette D."/>
            <person name="Brown A."/>
            <person name="FitzGerald M."/>
            <person name="Lui A."/>
            <person name="Macdonald J.P."/>
            <person name="Priest M."/>
            <person name="Orbach M.J."/>
            <person name="Galgiani J.N."/>
            <person name="Kirkland T.N."/>
            <person name="Cole G.T."/>
            <person name="Birren B.W."/>
            <person name="Henn M.R."/>
            <person name="Taylor J.W."/>
            <person name="Rounsley S.D."/>
        </authorList>
    </citation>
    <scope>NUCLEOTIDE SEQUENCE [LARGE SCALE GENOMIC DNA]</scope>
    <source>
        <strain evidence="2">RMSCC 3488</strain>
    </source>
</reference>
<dbReference type="Proteomes" id="UP000054567">
    <property type="component" value="Unassembled WGS sequence"/>
</dbReference>
<dbReference type="AlphaFoldDB" id="A0A0J6HYK5"/>
<sequence length="172" mass="19612">MAIGLLIARIRFSPNLYSNKPMAFSQMCPRVYEHGPGRSPQAQMMRCSVHTVLPWQWLSLEHHSVAKAPPRRLRTAAQAVQRLKRIMACSVPDKLPEKFIANRCWGPRSCFCVLFAFSSNPSRVADRTSKMWMIVPRQNISMLGPRRVKFIFGTLGARTWEPSLQSGNSLDR</sequence>
<reference evidence="1 2" key="1">
    <citation type="submission" date="2007-06" db="EMBL/GenBank/DDBJ databases">
        <title>The Genome Sequence of Coccidioides posadasii RMSCC_3488.</title>
        <authorList>
            <consortium name="Coccidioides Genome Resources Consortium"/>
            <consortium name="The Broad Institute Genome Sequencing Platform"/>
            <person name="Henn M.R."/>
            <person name="Sykes S."/>
            <person name="Young S."/>
            <person name="Jaffe D."/>
            <person name="Berlin A."/>
            <person name="Alvarez P."/>
            <person name="Butler J."/>
            <person name="Gnerre S."/>
            <person name="Grabherr M."/>
            <person name="Mauceli E."/>
            <person name="Brockman W."/>
            <person name="Kodira C."/>
            <person name="Alvarado L."/>
            <person name="Zeng Q."/>
            <person name="Crawford M."/>
            <person name="Antoine C."/>
            <person name="Devon K."/>
            <person name="Galgiani J."/>
            <person name="Orsborn K."/>
            <person name="Lewis M.L."/>
            <person name="Nusbaum C."/>
            <person name="Galagan J."/>
            <person name="Birren B."/>
        </authorList>
    </citation>
    <scope>NUCLEOTIDE SEQUENCE [LARGE SCALE GENOMIC DNA]</scope>
    <source>
        <strain evidence="1 2">RMSCC 3488</strain>
    </source>
</reference>
<reference evidence="2" key="2">
    <citation type="journal article" date="2009" name="Genome Res.">
        <title>Comparative genomic analyses of the human fungal pathogens Coccidioides and their relatives.</title>
        <authorList>
            <person name="Sharpton T.J."/>
            <person name="Stajich J.E."/>
            <person name="Rounsley S.D."/>
            <person name="Gardner M.J."/>
            <person name="Wortman J.R."/>
            <person name="Jordar V.S."/>
            <person name="Maiti R."/>
            <person name="Kodira C.D."/>
            <person name="Neafsey D.E."/>
            <person name="Zeng Q."/>
            <person name="Hung C.-Y."/>
            <person name="McMahan C."/>
            <person name="Muszewska A."/>
            <person name="Grynberg M."/>
            <person name="Mandel M.A."/>
            <person name="Kellner E.M."/>
            <person name="Barker B.M."/>
            <person name="Galgiani J.N."/>
            <person name="Orbach M.J."/>
            <person name="Kirkland T.N."/>
            <person name="Cole G.T."/>
            <person name="Henn M.R."/>
            <person name="Birren B.W."/>
            <person name="Taylor J.W."/>
        </authorList>
    </citation>
    <scope>NUCLEOTIDE SEQUENCE [LARGE SCALE GENOMIC DNA]</scope>
    <source>
        <strain evidence="2">RMSCC 3488</strain>
    </source>
</reference>
<evidence type="ECO:0000313" key="2">
    <source>
        <dbReference type="Proteomes" id="UP000054567"/>
    </source>
</evidence>